<dbReference type="InterPro" id="IPR006448">
    <property type="entry name" value="Phage_term_ssu_P27"/>
</dbReference>
<dbReference type="Pfam" id="PF05119">
    <property type="entry name" value="Terminase_4"/>
    <property type="match status" value="1"/>
</dbReference>
<dbReference type="Proteomes" id="UP000029389">
    <property type="component" value="Unassembled WGS sequence"/>
</dbReference>
<evidence type="ECO:0000313" key="1">
    <source>
        <dbReference type="EMBL" id="KFN03845.1"/>
    </source>
</evidence>
<sequence length="103" mass="11546">MAVSIVKLKEQLMNSIDIEDLVEVEKVERYIDLVKAFRKINKTINKEGESVTVKNGSQVFVKAHPLISERNKINSSLIALGRDIKFVVKANVPKSGYSESDLT</sequence>
<evidence type="ECO:0000313" key="3">
    <source>
        <dbReference type="Proteomes" id="UP000029389"/>
    </source>
</evidence>
<evidence type="ECO:0000313" key="2">
    <source>
        <dbReference type="EMBL" id="RFT67831.1"/>
    </source>
</evidence>
<protein>
    <submittedName>
        <fullName evidence="1 2">Terminase</fullName>
    </submittedName>
</protein>
<dbReference type="EMBL" id="QVOD01000005">
    <property type="protein sequence ID" value="RFT67831.1"/>
    <property type="molecule type" value="Genomic_DNA"/>
</dbReference>
<gene>
    <name evidence="2" type="ORF">D0U04_06990</name>
    <name evidence="1" type="ORF">DJ93_748</name>
</gene>
<dbReference type="RefSeq" id="WP_042979357.1">
    <property type="nucleotide sequence ID" value="NZ_JMQC01000008.1"/>
</dbReference>
<accession>A0A090Z0Y8</accession>
<dbReference type="Proteomes" id="UP000264294">
    <property type="component" value="Unassembled WGS sequence"/>
</dbReference>
<reference evidence="2 4" key="2">
    <citation type="submission" date="2018-08" db="EMBL/GenBank/DDBJ databases">
        <title>Bacillus clarus sp. nov. strain PS00077A.</title>
        <authorList>
            <person name="Mendez Acevedo M."/>
            <person name="Carroll L."/>
            <person name="Mukherjee M."/>
            <person name="Wiedmann M."/>
            <person name="Kovac J."/>
        </authorList>
    </citation>
    <scope>NUCLEOTIDE SEQUENCE [LARGE SCALE GENOMIC DNA]</scope>
    <source>
        <strain evidence="2 4">PS00077A</strain>
    </source>
</reference>
<keyword evidence="4" id="KW-1185">Reference proteome</keyword>
<proteinExistence type="predicted"/>
<dbReference type="EMBL" id="JMQC01000008">
    <property type="protein sequence ID" value="KFN03845.1"/>
    <property type="molecule type" value="Genomic_DNA"/>
</dbReference>
<name>A0A090Z0Y8_9BACI</name>
<dbReference type="PATRIC" id="fig|1405.8.peg.925"/>
<comment type="caution">
    <text evidence="1">The sequence shown here is derived from an EMBL/GenBank/DDBJ whole genome shotgun (WGS) entry which is preliminary data.</text>
</comment>
<reference evidence="1 3" key="1">
    <citation type="submission" date="2014-04" db="EMBL/GenBank/DDBJ databases">
        <authorList>
            <person name="Bishop-Lilly K.A."/>
            <person name="Broomall S.M."/>
            <person name="Chain P.S."/>
            <person name="Chertkov O."/>
            <person name="Coyne S.R."/>
            <person name="Daligault H.E."/>
            <person name="Davenport K.W."/>
            <person name="Erkkila T."/>
            <person name="Frey K.G."/>
            <person name="Gibbons H.S."/>
            <person name="Gu W."/>
            <person name="Jaissle J."/>
            <person name="Johnson S.L."/>
            <person name="Koroleva G.I."/>
            <person name="Ladner J.T."/>
            <person name="Lo C.-C."/>
            <person name="Minogue T.D."/>
            <person name="Munk C."/>
            <person name="Palacios G.F."/>
            <person name="Redden C.L."/>
            <person name="Rosenzweig C.N."/>
            <person name="Scholz M.B."/>
            <person name="Teshima H."/>
            <person name="Xu Y."/>
        </authorList>
    </citation>
    <scope>NUCLEOTIDE SEQUENCE [LARGE SCALE GENOMIC DNA]</scope>
    <source>
        <strain evidence="1 3">BHP</strain>
    </source>
</reference>
<dbReference type="AlphaFoldDB" id="A0A090Z0Y8"/>
<evidence type="ECO:0000313" key="4">
    <source>
        <dbReference type="Proteomes" id="UP000264294"/>
    </source>
</evidence>
<organism evidence="1 3">
    <name type="scientific">Bacillus clarus</name>
    <dbReference type="NCBI Taxonomy" id="2338372"/>
    <lineage>
        <taxon>Bacteria</taxon>
        <taxon>Bacillati</taxon>
        <taxon>Bacillota</taxon>
        <taxon>Bacilli</taxon>
        <taxon>Bacillales</taxon>
        <taxon>Bacillaceae</taxon>
        <taxon>Bacillus</taxon>
        <taxon>Bacillus cereus group</taxon>
    </lineage>
</organism>